<accession>A0ABS2AUE8</accession>
<comment type="caution">
    <text evidence="1">The sequence shown here is derived from an EMBL/GenBank/DDBJ whole genome shotgun (WGS) entry which is preliminary data.</text>
</comment>
<sequence length="171" mass="18544">MAKPVASLAEVPLDALLPDHRAVLGELRRLGARLEAHPAAAGRTGWLWLSENVERPDPEDDLYRLVLGGSVMLFSTGVDWLSAGLDVAWCPRLAVRASVEVACWCPVNHNAHDVQEGYWAVGTDDTLVEGFGDAVTMLLRFLDSGRDDPEALRAAAGLPLEGHPEQGSRRE</sequence>
<dbReference type="RefSeq" id="WP_203383152.1">
    <property type="nucleotide sequence ID" value="NZ_JAENHP010000028.1"/>
</dbReference>
<evidence type="ECO:0000313" key="2">
    <source>
        <dbReference type="Proteomes" id="UP000632138"/>
    </source>
</evidence>
<reference evidence="1 2" key="1">
    <citation type="submission" date="2021-01" db="EMBL/GenBank/DDBJ databases">
        <title>Actinoplanes sp. nov. LDG1-06 isolated from lichen.</title>
        <authorList>
            <person name="Saeng-In P."/>
            <person name="Phongsopitanun W."/>
            <person name="Kanchanasin P."/>
            <person name="Yuki M."/>
            <person name="Kudo T."/>
            <person name="Ohkuma M."/>
            <person name="Tanasupawat S."/>
        </authorList>
    </citation>
    <scope>NUCLEOTIDE SEQUENCE [LARGE SCALE GENOMIC DNA]</scope>
    <source>
        <strain evidence="1 2">LDG1-06</strain>
    </source>
</reference>
<evidence type="ECO:0000313" key="1">
    <source>
        <dbReference type="EMBL" id="MBM2622804.1"/>
    </source>
</evidence>
<dbReference type="EMBL" id="JAENHP010000028">
    <property type="protein sequence ID" value="MBM2622804.1"/>
    <property type="molecule type" value="Genomic_DNA"/>
</dbReference>
<name>A0ABS2AUE8_9ACTN</name>
<organism evidence="1 2">
    <name type="scientific">Paractinoplanes ovalisporus</name>
    <dbReference type="NCBI Taxonomy" id="2810368"/>
    <lineage>
        <taxon>Bacteria</taxon>
        <taxon>Bacillati</taxon>
        <taxon>Actinomycetota</taxon>
        <taxon>Actinomycetes</taxon>
        <taxon>Micromonosporales</taxon>
        <taxon>Micromonosporaceae</taxon>
        <taxon>Paractinoplanes</taxon>
    </lineage>
</organism>
<keyword evidence="2" id="KW-1185">Reference proteome</keyword>
<proteinExistence type="predicted"/>
<protein>
    <submittedName>
        <fullName evidence="1">Uncharacterized protein</fullName>
    </submittedName>
</protein>
<dbReference type="Proteomes" id="UP000632138">
    <property type="component" value="Unassembled WGS sequence"/>
</dbReference>
<gene>
    <name evidence="1" type="ORF">JIG36_45620</name>
</gene>